<reference evidence="4 5" key="1">
    <citation type="submission" date="2023-10" db="EMBL/GenBank/DDBJ databases">
        <title>Rubellicoccus peritrichatus gen. nov., sp. nov., isolated from an algae of coral reef tank.</title>
        <authorList>
            <person name="Luo J."/>
        </authorList>
    </citation>
    <scope>NUCLEOTIDE SEQUENCE [LARGE SCALE GENOMIC DNA]</scope>
    <source>
        <strain evidence="4 5">CR14</strain>
    </source>
</reference>
<protein>
    <submittedName>
        <fullName evidence="4">PEP-CTERM sorting domain-containing protein</fullName>
    </submittedName>
</protein>
<feature type="signal peptide" evidence="2">
    <location>
        <begin position="1"/>
        <end position="20"/>
    </location>
</feature>
<evidence type="ECO:0000256" key="1">
    <source>
        <dbReference type="SAM" id="Phobius"/>
    </source>
</evidence>
<dbReference type="Proteomes" id="UP001304300">
    <property type="component" value="Chromosome"/>
</dbReference>
<keyword evidence="1" id="KW-1133">Transmembrane helix</keyword>
<dbReference type="KEGG" id="puo:RZN69_05925"/>
<gene>
    <name evidence="4" type="ORF">RZN69_05925</name>
</gene>
<dbReference type="NCBIfam" id="TIGR02595">
    <property type="entry name" value="PEP_CTERM"/>
    <property type="match status" value="1"/>
</dbReference>
<accession>A0AAQ3LDM4</accession>
<evidence type="ECO:0000313" key="4">
    <source>
        <dbReference type="EMBL" id="WOO42622.1"/>
    </source>
</evidence>
<sequence length="248" mass="26010">MNKLTTLLAAGALCATTANAVTVLFEDFEDSTVGFTTSITESSDGFNDYFGRVGATGISVNANVEFTNIQGSGYFAAQDMDAAGTGDPAAPDGLATLTWSGLNITGLTSLDFSAFWAEDDDGSNQDWDSADDFVLVEYQIDAGGFQNLFAIENDGTQFNTAPQIDTDFNGIGDGAEITSVFTEYSALIAGTGSSLDLRITIDLNSGDEDIAFDNVTISGTAVPEPSTYAAIGGLVALGVVMLRRRFRK</sequence>
<feature type="transmembrane region" description="Helical" evidence="1">
    <location>
        <begin position="225"/>
        <end position="242"/>
    </location>
</feature>
<dbReference type="EMBL" id="CP136920">
    <property type="protein sequence ID" value="WOO42622.1"/>
    <property type="molecule type" value="Genomic_DNA"/>
</dbReference>
<keyword evidence="1" id="KW-0472">Membrane</keyword>
<evidence type="ECO:0000256" key="2">
    <source>
        <dbReference type="SAM" id="SignalP"/>
    </source>
</evidence>
<feature type="domain" description="Ice-binding protein C-terminal" evidence="3">
    <location>
        <begin position="221"/>
        <end position="245"/>
    </location>
</feature>
<organism evidence="4 5">
    <name type="scientific">Rubellicoccus peritrichatus</name>
    <dbReference type="NCBI Taxonomy" id="3080537"/>
    <lineage>
        <taxon>Bacteria</taxon>
        <taxon>Pseudomonadati</taxon>
        <taxon>Verrucomicrobiota</taxon>
        <taxon>Opitutia</taxon>
        <taxon>Puniceicoccales</taxon>
        <taxon>Cerasicoccaceae</taxon>
        <taxon>Rubellicoccus</taxon>
    </lineage>
</organism>
<dbReference type="InterPro" id="IPR013424">
    <property type="entry name" value="Ice-binding_C"/>
</dbReference>
<evidence type="ECO:0000313" key="5">
    <source>
        <dbReference type="Proteomes" id="UP001304300"/>
    </source>
</evidence>
<evidence type="ECO:0000259" key="3">
    <source>
        <dbReference type="Pfam" id="PF07589"/>
    </source>
</evidence>
<feature type="chain" id="PRO_5043005004" evidence="2">
    <location>
        <begin position="21"/>
        <end position="248"/>
    </location>
</feature>
<dbReference type="AlphaFoldDB" id="A0AAQ3LDM4"/>
<dbReference type="RefSeq" id="WP_317835147.1">
    <property type="nucleotide sequence ID" value="NZ_CP136920.1"/>
</dbReference>
<name>A0AAQ3LDM4_9BACT</name>
<dbReference type="Pfam" id="PF07589">
    <property type="entry name" value="PEP-CTERM"/>
    <property type="match status" value="1"/>
</dbReference>
<keyword evidence="2" id="KW-0732">Signal</keyword>
<keyword evidence="1" id="KW-0812">Transmembrane</keyword>
<keyword evidence="5" id="KW-1185">Reference proteome</keyword>
<proteinExistence type="predicted"/>